<comment type="similarity">
    <text evidence="1">Belongs to the P-Pant transferase superfamily. Gsp/Sfp/HetI/AcpT family.</text>
</comment>
<proteinExistence type="inferred from homology"/>
<accession>A0A6J4IHW6</accession>
<dbReference type="Gene3D" id="3.90.470.20">
    <property type="entry name" value="4'-phosphopantetheinyl transferase domain"/>
    <property type="match status" value="2"/>
</dbReference>
<dbReference type="Pfam" id="PF22624">
    <property type="entry name" value="AASDHPPT_N"/>
    <property type="match status" value="1"/>
</dbReference>
<dbReference type="InterPro" id="IPR037143">
    <property type="entry name" value="4-PPantetheinyl_Trfase_dom_sf"/>
</dbReference>
<evidence type="ECO:0000256" key="2">
    <source>
        <dbReference type="ARBA" id="ARBA00022679"/>
    </source>
</evidence>
<dbReference type="AlphaFoldDB" id="A0A6J4IHW6"/>
<dbReference type="InterPro" id="IPR008278">
    <property type="entry name" value="4-PPantetheinyl_Trfase_dom"/>
</dbReference>
<gene>
    <name evidence="5" type="ORF">AVDCRST_MAG26-1891</name>
</gene>
<dbReference type="PANTHER" id="PTHR12215:SF10">
    <property type="entry name" value="L-AMINOADIPATE-SEMIALDEHYDE DEHYDROGENASE-PHOSPHOPANTETHEINYL TRANSFERASE"/>
    <property type="match status" value="1"/>
</dbReference>
<evidence type="ECO:0000256" key="1">
    <source>
        <dbReference type="ARBA" id="ARBA00010990"/>
    </source>
</evidence>
<dbReference type="GO" id="GO:0000287">
    <property type="term" value="F:magnesium ion binding"/>
    <property type="evidence" value="ECO:0007669"/>
    <property type="project" value="InterPro"/>
</dbReference>
<sequence>MFKTIADAQWRVPHADIDLTGNDVHVWRASLSAPARTVQRFQEALSVDEVVRAARYAFAHDRDHFIVARGMLRTILGRYLQLRPGHLRFRYNPYGKPALTAGAGYEQLSFNLSHSHGMVLYAITPTRAVGIDLEQVRDEPVCEQIAGRFFTPQEHAGLCAVPSPMRQAAFFTCWTRKEAYIKARGDGLSHPLNAFEVSVGPGAPARLVRTHNNPAEAEQWSMLEIEPGQGFVGTLVVEGHDWNITHLQWTGDH</sequence>
<dbReference type="Pfam" id="PF01648">
    <property type="entry name" value="ACPS"/>
    <property type="match status" value="1"/>
</dbReference>
<dbReference type="InterPro" id="IPR050559">
    <property type="entry name" value="P-Pant_transferase_sf"/>
</dbReference>
<evidence type="ECO:0000259" key="4">
    <source>
        <dbReference type="Pfam" id="PF22624"/>
    </source>
</evidence>
<keyword evidence="2 5" id="KW-0808">Transferase</keyword>
<dbReference type="GO" id="GO:0005829">
    <property type="term" value="C:cytosol"/>
    <property type="evidence" value="ECO:0007669"/>
    <property type="project" value="TreeGrafter"/>
</dbReference>
<feature type="domain" description="4'-phosphopantetheinyl transferase N-terminal" evidence="4">
    <location>
        <begin position="41"/>
        <end position="122"/>
    </location>
</feature>
<evidence type="ECO:0000313" key="5">
    <source>
        <dbReference type="EMBL" id="CAA9250906.1"/>
    </source>
</evidence>
<dbReference type="GO" id="GO:0019878">
    <property type="term" value="P:lysine biosynthetic process via aminoadipic acid"/>
    <property type="evidence" value="ECO:0007669"/>
    <property type="project" value="TreeGrafter"/>
</dbReference>
<dbReference type="InterPro" id="IPR055066">
    <property type="entry name" value="AASDHPPT_N"/>
</dbReference>
<reference evidence="5" key="1">
    <citation type="submission" date="2020-02" db="EMBL/GenBank/DDBJ databases">
        <authorList>
            <person name="Meier V. D."/>
        </authorList>
    </citation>
    <scope>NUCLEOTIDE SEQUENCE</scope>
    <source>
        <strain evidence="5">AVDCRST_MAG26</strain>
    </source>
</reference>
<dbReference type="PANTHER" id="PTHR12215">
    <property type="entry name" value="PHOSPHOPANTETHEINE TRANSFERASE"/>
    <property type="match status" value="1"/>
</dbReference>
<dbReference type="EC" id="2.7.8.-" evidence="5"/>
<protein>
    <submittedName>
        <fullName evidence="5">4'-phosphopantetheinyl transferase</fullName>
        <ecNumber evidence="5">2.7.8.-</ecNumber>
    </submittedName>
</protein>
<dbReference type="EMBL" id="CADCTK010000433">
    <property type="protein sequence ID" value="CAA9250906.1"/>
    <property type="molecule type" value="Genomic_DNA"/>
</dbReference>
<name>A0A6J4IHW6_9CHLR</name>
<dbReference type="GO" id="GO:0008897">
    <property type="term" value="F:holo-[acyl-carrier-protein] synthase activity"/>
    <property type="evidence" value="ECO:0007669"/>
    <property type="project" value="InterPro"/>
</dbReference>
<dbReference type="SUPFAM" id="SSF56214">
    <property type="entry name" value="4'-phosphopantetheinyl transferase"/>
    <property type="match status" value="2"/>
</dbReference>
<evidence type="ECO:0000259" key="3">
    <source>
        <dbReference type="Pfam" id="PF01648"/>
    </source>
</evidence>
<feature type="domain" description="4'-phosphopantetheinyl transferase" evidence="3">
    <location>
        <begin position="128"/>
        <end position="215"/>
    </location>
</feature>
<organism evidence="5">
    <name type="scientific">uncultured Chloroflexia bacterium</name>
    <dbReference type="NCBI Taxonomy" id="1672391"/>
    <lineage>
        <taxon>Bacteria</taxon>
        <taxon>Bacillati</taxon>
        <taxon>Chloroflexota</taxon>
        <taxon>Chloroflexia</taxon>
        <taxon>environmental samples</taxon>
    </lineage>
</organism>